<evidence type="ECO:0000256" key="6">
    <source>
        <dbReference type="RuleBase" id="RU361183"/>
    </source>
</evidence>
<feature type="domain" description="Peptidase M12A" evidence="7">
    <location>
        <begin position="44"/>
        <end position="244"/>
    </location>
</feature>
<dbReference type="PROSITE" id="PS01186">
    <property type="entry name" value="EGF_2"/>
    <property type="match status" value="1"/>
</dbReference>
<dbReference type="PANTHER" id="PTHR10127:SF802">
    <property type="entry name" value="ZINC METALLOPROTEINASE NAS-10"/>
    <property type="match status" value="1"/>
</dbReference>
<evidence type="ECO:0000259" key="7">
    <source>
        <dbReference type="PROSITE" id="PS51864"/>
    </source>
</evidence>
<feature type="chain" id="PRO_5005733304" description="Metalloendopeptidase" evidence="6">
    <location>
        <begin position="21"/>
        <end position="402"/>
    </location>
</feature>
<dbReference type="SMART" id="SM00235">
    <property type="entry name" value="ZnMc"/>
    <property type="match status" value="1"/>
</dbReference>
<dbReference type="GO" id="GO:0008270">
    <property type="term" value="F:zinc ion binding"/>
    <property type="evidence" value="ECO:0007669"/>
    <property type="project" value="InterPro"/>
</dbReference>
<keyword evidence="8" id="KW-1185">Reference proteome</keyword>
<dbReference type="GO" id="GO:0006508">
    <property type="term" value="P:proteolysis"/>
    <property type="evidence" value="ECO:0007669"/>
    <property type="project" value="UniProtKB-KW"/>
</dbReference>
<organism evidence="8 9">
    <name type="scientific">Parastrongyloides trichosuri</name>
    <name type="common">Possum-specific nematode worm</name>
    <dbReference type="NCBI Taxonomy" id="131310"/>
    <lineage>
        <taxon>Eukaryota</taxon>
        <taxon>Metazoa</taxon>
        <taxon>Ecdysozoa</taxon>
        <taxon>Nematoda</taxon>
        <taxon>Chromadorea</taxon>
        <taxon>Rhabditida</taxon>
        <taxon>Tylenchina</taxon>
        <taxon>Panagrolaimomorpha</taxon>
        <taxon>Strongyloidoidea</taxon>
        <taxon>Strongyloididae</taxon>
        <taxon>Parastrongyloides</taxon>
    </lineage>
</organism>
<evidence type="ECO:0000313" key="9">
    <source>
        <dbReference type="WBParaSite" id="PTRK_0001508200.1"/>
    </source>
</evidence>
<dbReference type="SUPFAM" id="SSF55486">
    <property type="entry name" value="Metalloproteases ('zincins'), catalytic domain"/>
    <property type="match status" value="1"/>
</dbReference>
<evidence type="ECO:0000256" key="5">
    <source>
        <dbReference type="PROSITE-ProRule" id="PRU01211"/>
    </source>
</evidence>
<dbReference type="Proteomes" id="UP000038045">
    <property type="component" value="Unplaced"/>
</dbReference>
<dbReference type="PANTHER" id="PTHR10127">
    <property type="entry name" value="DISCOIDIN, CUB, EGF, LAMININ , AND ZINC METALLOPROTEASE DOMAIN CONTAINING"/>
    <property type="match status" value="1"/>
</dbReference>
<dbReference type="WBParaSite" id="PTRK_0001508200.1">
    <property type="protein sequence ID" value="PTRK_0001508200.1"/>
    <property type="gene ID" value="PTRK_0001508200"/>
</dbReference>
<protein>
    <recommendedName>
        <fullName evidence="6">Metalloendopeptidase</fullName>
        <ecNumber evidence="6">3.4.24.-</ecNumber>
    </recommendedName>
</protein>
<dbReference type="AlphaFoldDB" id="A0A0N5A0S5"/>
<keyword evidence="4" id="KW-1015">Disulfide bond</keyword>
<accession>A0A0N5A0S5</accession>
<evidence type="ECO:0000256" key="1">
    <source>
        <dbReference type="ARBA" id="ARBA00022723"/>
    </source>
</evidence>
<dbReference type="EC" id="3.4.24.-" evidence="6"/>
<dbReference type="Gene3D" id="3.40.390.10">
    <property type="entry name" value="Collagenase (Catalytic Domain)"/>
    <property type="match status" value="1"/>
</dbReference>
<comment type="cofactor">
    <cofactor evidence="6">
        <name>Zn(2+)</name>
        <dbReference type="ChEBI" id="CHEBI:29105"/>
    </cofactor>
    <text evidence="6">Binds 1 zinc ion per subunit.</text>
</comment>
<dbReference type="PRINTS" id="PR00480">
    <property type="entry name" value="ASTACIN"/>
</dbReference>
<evidence type="ECO:0000256" key="2">
    <source>
        <dbReference type="ARBA" id="ARBA00022833"/>
    </source>
</evidence>
<keyword evidence="3 6" id="KW-0482">Metalloprotease</keyword>
<comment type="caution">
    <text evidence="5">Lacks conserved residue(s) required for the propagation of feature annotation.</text>
</comment>
<dbReference type="InterPro" id="IPR024079">
    <property type="entry name" value="MetalloPept_cat_dom_sf"/>
</dbReference>
<dbReference type="STRING" id="131310.A0A0N5A0S5"/>
<keyword evidence="6" id="KW-0378">Hydrolase</keyword>
<evidence type="ECO:0000313" key="8">
    <source>
        <dbReference type="Proteomes" id="UP000038045"/>
    </source>
</evidence>
<keyword evidence="2 6" id="KW-0862">Zinc</keyword>
<feature type="signal peptide" evidence="6">
    <location>
        <begin position="1"/>
        <end position="20"/>
    </location>
</feature>
<dbReference type="InterPro" id="IPR001506">
    <property type="entry name" value="Peptidase_M12A"/>
</dbReference>
<proteinExistence type="predicted"/>
<reference evidence="9" key="1">
    <citation type="submission" date="2017-02" db="UniProtKB">
        <authorList>
            <consortium name="WormBaseParasite"/>
        </authorList>
    </citation>
    <scope>IDENTIFICATION</scope>
</reference>
<dbReference type="GO" id="GO:0004222">
    <property type="term" value="F:metalloendopeptidase activity"/>
    <property type="evidence" value="ECO:0007669"/>
    <property type="project" value="UniProtKB-UniRule"/>
</dbReference>
<evidence type="ECO:0000256" key="3">
    <source>
        <dbReference type="ARBA" id="ARBA00023049"/>
    </source>
</evidence>
<keyword evidence="6" id="KW-0645">Protease</keyword>
<evidence type="ECO:0000256" key="4">
    <source>
        <dbReference type="ARBA" id="ARBA00023157"/>
    </source>
</evidence>
<dbReference type="PROSITE" id="PS51864">
    <property type="entry name" value="ASTACIN"/>
    <property type="match status" value="1"/>
</dbReference>
<dbReference type="Pfam" id="PF01400">
    <property type="entry name" value="Astacin"/>
    <property type="match status" value="1"/>
</dbReference>
<sequence>MDYWTFIFSILVTLIIYIGAENVNKDARKVFDLSNDIQSFKSKRSIQKIESLKWDPPVAYYIANGINQSYITKAIENIENNTCITFSKKEATINNDYGINFVMRASCDFDFYGKNPTGKKGQFIYIGSDCSEDVLKIQEYIHYALGVKSEHNRIDRENYISIDNDNVDPLKSHKFTIDDETVTSLYDTQYDFGSFTHASPTGFGKNKAQIVTAKEHHEYYKEMMGQKIMVSFNDYKLLNMLYCDKSETCTNFWYCGEDGGYLDYKNCRNCICPYGFTGNTCTDIIPHIKSECKLRNYDATYLNQQIYMQGKKSCYFWIGANYGKKVCMTIKSITFKNNHFHCVDGRAALQIKYKKDRGTMGLCFCKNYGNVDIKLKSDDNLVFVHYNGTDNADLLEMYYQEC</sequence>
<dbReference type="InterPro" id="IPR006026">
    <property type="entry name" value="Peptidase_Metallo"/>
</dbReference>
<keyword evidence="1 6" id="KW-0479">Metal-binding</keyword>
<dbReference type="InterPro" id="IPR000742">
    <property type="entry name" value="EGF"/>
</dbReference>
<name>A0A0N5A0S5_PARTI</name>
<keyword evidence="6" id="KW-0732">Signal</keyword>